<dbReference type="InterPro" id="IPR050646">
    <property type="entry name" value="Cas1"/>
</dbReference>
<feature type="binding site" evidence="10">
    <location>
        <position position="219"/>
    </location>
    <ligand>
        <name>Mn(2+)</name>
        <dbReference type="ChEBI" id="CHEBI:29035"/>
    </ligand>
</feature>
<dbReference type="GO" id="GO:0004520">
    <property type="term" value="F:DNA endonuclease activity"/>
    <property type="evidence" value="ECO:0007669"/>
    <property type="project" value="InterPro"/>
</dbReference>
<feature type="binding site" evidence="10">
    <location>
        <position position="204"/>
    </location>
    <ligand>
        <name>Mn(2+)</name>
        <dbReference type="ChEBI" id="CHEBI:29035"/>
    </ligand>
</feature>
<evidence type="ECO:0000256" key="1">
    <source>
        <dbReference type="ARBA" id="ARBA00022722"/>
    </source>
</evidence>
<comment type="cofactor">
    <cofactor evidence="10">
        <name>Mg(2+)</name>
        <dbReference type="ChEBI" id="CHEBI:18420"/>
    </cofactor>
    <cofactor evidence="10">
        <name>Mn(2+)</name>
        <dbReference type="ChEBI" id="CHEBI:29035"/>
    </cofactor>
</comment>
<keyword evidence="4 10" id="KW-0378">Hydrolase</keyword>
<dbReference type="Gene3D" id="1.20.120.920">
    <property type="entry name" value="CRISPR-associated endonuclease Cas1, C-terminal domain"/>
    <property type="match status" value="1"/>
</dbReference>
<keyword evidence="8 10" id="KW-0464">Manganese</keyword>
<keyword evidence="7 10" id="KW-0238">DNA-binding</keyword>
<dbReference type="PANTHER" id="PTHR34353">
    <property type="entry name" value="CRISPR-ASSOCIATED ENDONUCLEASE CAS1 1"/>
    <property type="match status" value="1"/>
</dbReference>
<evidence type="ECO:0000256" key="10">
    <source>
        <dbReference type="HAMAP-Rule" id="MF_01470"/>
    </source>
</evidence>
<keyword evidence="1 10" id="KW-0540">Nuclease</keyword>
<reference evidence="11 12" key="1">
    <citation type="submission" date="2014-11" db="EMBL/GenBank/DDBJ databases">
        <title>Pan-genome of Gallibacterium spp.</title>
        <authorList>
            <person name="Kudirkiene E."/>
            <person name="Bojesen A.M."/>
        </authorList>
    </citation>
    <scope>NUCLEOTIDE SEQUENCE [LARGE SCALE GENOMIC DNA]</scope>
    <source>
        <strain evidence="11 12">F 279</strain>
    </source>
</reference>
<evidence type="ECO:0000256" key="8">
    <source>
        <dbReference type="ARBA" id="ARBA00023211"/>
    </source>
</evidence>
<dbReference type="CDD" id="cd09720">
    <property type="entry name" value="Cas1_II"/>
    <property type="match status" value="1"/>
</dbReference>
<evidence type="ECO:0000256" key="4">
    <source>
        <dbReference type="ARBA" id="ARBA00022801"/>
    </source>
</evidence>
<dbReference type="GO" id="GO:0003677">
    <property type="term" value="F:DNA binding"/>
    <property type="evidence" value="ECO:0007669"/>
    <property type="project" value="UniProtKB-KW"/>
</dbReference>
<dbReference type="OrthoDB" id="9803119at2"/>
<evidence type="ECO:0000256" key="2">
    <source>
        <dbReference type="ARBA" id="ARBA00022723"/>
    </source>
</evidence>
<evidence type="ECO:0000256" key="3">
    <source>
        <dbReference type="ARBA" id="ARBA00022759"/>
    </source>
</evidence>
<proteinExistence type="inferred from homology"/>
<evidence type="ECO:0000256" key="6">
    <source>
        <dbReference type="ARBA" id="ARBA00023118"/>
    </source>
</evidence>
<dbReference type="AlphaFoldDB" id="A0A1A7NXV7"/>
<evidence type="ECO:0000256" key="9">
    <source>
        <dbReference type="ARBA" id="ARBA00038592"/>
    </source>
</evidence>
<keyword evidence="3 10" id="KW-0255">Endonuclease</keyword>
<comment type="function">
    <text evidence="10">CRISPR (clustered regularly interspaced short palindromic repeat), is an adaptive immune system that provides protection against mobile genetic elements (viruses, transposable elements and conjugative plasmids). CRISPR clusters contain spacers, sequences complementary to antecedent mobile elements, and target invading nucleic acids. CRISPR clusters are transcribed and processed into CRISPR RNA (crRNA). Acts as a dsDNA endonuclease. Involved in the integration of spacer DNA into the CRISPR cassette.</text>
</comment>
<dbReference type="EMBL" id="JTJO01000093">
    <property type="protein sequence ID" value="OBW94415.1"/>
    <property type="molecule type" value="Genomic_DNA"/>
</dbReference>
<comment type="subunit">
    <text evidence="9 10">Homodimer, forms a heterotetramer with a Cas2 homodimer.</text>
</comment>
<dbReference type="RefSeq" id="WP_039145035.1">
    <property type="nucleotide sequence ID" value="NZ_JTJN01000025.1"/>
</dbReference>
<dbReference type="Gene3D" id="3.100.10.20">
    <property type="entry name" value="CRISPR-associated endonuclease Cas1, N-terminal domain"/>
    <property type="match status" value="1"/>
</dbReference>
<organism evidence="11 12">
    <name type="scientific">Gallibacterium anatis</name>
    <dbReference type="NCBI Taxonomy" id="750"/>
    <lineage>
        <taxon>Bacteria</taxon>
        <taxon>Pseudomonadati</taxon>
        <taxon>Pseudomonadota</taxon>
        <taxon>Gammaproteobacteria</taxon>
        <taxon>Pasteurellales</taxon>
        <taxon>Pasteurellaceae</taxon>
        <taxon>Gallibacterium</taxon>
    </lineage>
</organism>
<keyword evidence="6 10" id="KW-0051">Antiviral defense</keyword>
<sequence>MSWRSIIINNSGKLSLENNQMLIQQKTNHFTVPLEDIAIIVIESREVVITVPLLSALAKNSITLLTCDEQYLPCGQWLPFSQYYRQYKILKLQLELSLPLKKQIWKTIIKQKIYNQAEVLSLLDNKNDAKRLYAMSEKVKSGDKDNMEAQAAVFYFQRVFGKNFKRWEDNHINVHLNYAYSILRSAIARALVQYGWLPALGIFHRNELNPFNLADDFIEPFRPLADLKIYDLLQKNTLDKTLTSKNKQHLISLLYHQILMESQVFSVLSAIDRCISSLQQVVLAKNPNMLKLPVILPIKEYHYE</sequence>
<comment type="similarity">
    <text evidence="10">Belongs to the CRISPR-associated endonuclease Cas1 family.</text>
</comment>
<dbReference type="GO" id="GO:0016787">
    <property type="term" value="F:hydrolase activity"/>
    <property type="evidence" value="ECO:0007669"/>
    <property type="project" value="UniProtKB-KW"/>
</dbReference>
<evidence type="ECO:0000256" key="7">
    <source>
        <dbReference type="ARBA" id="ARBA00023125"/>
    </source>
</evidence>
<dbReference type="Pfam" id="PF01867">
    <property type="entry name" value="Cas_Cas1"/>
    <property type="match status" value="1"/>
</dbReference>
<comment type="caution">
    <text evidence="11">The sequence shown here is derived from an EMBL/GenBank/DDBJ whole genome shotgun (WGS) entry which is preliminary data.</text>
</comment>
<keyword evidence="5 10" id="KW-0460">Magnesium</keyword>
<dbReference type="GO" id="GO:0051607">
    <property type="term" value="P:defense response to virus"/>
    <property type="evidence" value="ECO:0007669"/>
    <property type="project" value="UniProtKB-UniRule"/>
</dbReference>
<dbReference type="PANTHER" id="PTHR34353:SF2">
    <property type="entry name" value="CRISPR-ASSOCIATED ENDONUCLEASE CAS1 1"/>
    <property type="match status" value="1"/>
</dbReference>
<dbReference type="InterPro" id="IPR042211">
    <property type="entry name" value="CRISPR-assoc_Cas1_N"/>
</dbReference>
<evidence type="ECO:0000256" key="5">
    <source>
        <dbReference type="ARBA" id="ARBA00022842"/>
    </source>
</evidence>
<keyword evidence="2 10" id="KW-0479">Metal-binding</keyword>
<dbReference type="GO" id="GO:0046872">
    <property type="term" value="F:metal ion binding"/>
    <property type="evidence" value="ECO:0007669"/>
    <property type="project" value="UniProtKB-UniRule"/>
</dbReference>
<feature type="binding site" evidence="10">
    <location>
        <position position="148"/>
    </location>
    <ligand>
        <name>Mn(2+)</name>
        <dbReference type="ChEBI" id="CHEBI:29035"/>
    </ligand>
</feature>
<protein>
    <recommendedName>
        <fullName evidence="10">CRISPR-associated endonuclease Cas1</fullName>
        <ecNumber evidence="10">3.1.-.-</ecNumber>
    </recommendedName>
</protein>
<dbReference type="GO" id="GO:0043571">
    <property type="term" value="P:maintenance of CRISPR repeat elements"/>
    <property type="evidence" value="ECO:0007669"/>
    <property type="project" value="UniProtKB-UniRule"/>
</dbReference>
<gene>
    <name evidence="10" type="primary">cas1</name>
    <name evidence="11" type="ORF">QV03_11920</name>
</gene>
<dbReference type="HAMAP" id="MF_01470">
    <property type="entry name" value="Cas1"/>
    <property type="match status" value="1"/>
</dbReference>
<name>A0A1A7NXV7_9PAST</name>
<dbReference type="PATRIC" id="fig|750.21.peg.1110"/>
<dbReference type="EC" id="3.1.-.-" evidence="10"/>
<evidence type="ECO:0000313" key="12">
    <source>
        <dbReference type="Proteomes" id="UP000092643"/>
    </source>
</evidence>
<accession>A0A1A7NXV7</accession>
<dbReference type="InterPro" id="IPR002729">
    <property type="entry name" value="CRISPR-assoc_Cas1"/>
</dbReference>
<dbReference type="InterPro" id="IPR042206">
    <property type="entry name" value="CRISPR-assoc_Cas1_C"/>
</dbReference>
<evidence type="ECO:0000313" key="11">
    <source>
        <dbReference type="EMBL" id="OBW94415.1"/>
    </source>
</evidence>
<dbReference type="Proteomes" id="UP000092643">
    <property type="component" value="Unassembled WGS sequence"/>
</dbReference>
<dbReference type="InterPro" id="IPR019855">
    <property type="entry name" value="CRISPR-assoc_Cas1_NMENI"/>
</dbReference>
<dbReference type="NCBIfam" id="TIGR03639">
    <property type="entry name" value="cas1_NMENI"/>
    <property type="match status" value="1"/>
</dbReference>
<dbReference type="NCBIfam" id="TIGR00287">
    <property type="entry name" value="cas1"/>
    <property type="match status" value="1"/>
</dbReference>